<sequence>MALVCLQSWDVDVENVASCFFITENDKSTLQSVVESLNYQHIIHHNRDYYDPDGFTYPKGLGRLLNTECALLHSVLPILDFDYRLAAFLARPSRSGAVLKAELQLASFSQLELTSFFPFLAEAHTGSMWMAVGLWQHSKNIESNEAENVSDDVQISRSGVAISRAALRQVKRTYTSLFNTFQSLFYGVVVDAVCEPWDLEQHECEELQQHLAWAYLRQLTTTTRNETGAFTHELYFPPSSDASVFLPAWMNNGGRSSAFTNRYRKSGSCENHLDDWTYVPTAIIYQVGVEIGVDLEV</sequence>
<dbReference type="OrthoDB" id="5098606at2759"/>
<protein>
    <submittedName>
        <fullName evidence="1">Uncharacterized protein</fullName>
    </submittedName>
</protein>
<dbReference type="EMBL" id="JAADJG010000661">
    <property type="protein sequence ID" value="KAF4440358.1"/>
    <property type="molecule type" value="Genomic_DNA"/>
</dbReference>
<dbReference type="AlphaFoldDB" id="A0A8H4NPF7"/>
<accession>A0A8H4NPF7</accession>
<gene>
    <name evidence="1" type="ORF">F53441_12306</name>
</gene>
<reference evidence="1" key="1">
    <citation type="submission" date="2020-01" db="EMBL/GenBank/DDBJ databases">
        <title>Identification and distribution of gene clusters putatively required for synthesis of sphingolipid metabolism inhibitors in phylogenetically diverse species of the filamentous fungus Fusarium.</title>
        <authorList>
            <person name="Kim H.-S."/>
            <person name="Busman M."/>
            <person name="Brown D.W."/>
            <person name="Divon H."/>
            <person name="Uhlig S."/>
            <person name="Proctor R.H."/>
        </authorList>
    </citation>
    <scope>NUCLEOTIDE SEQUENCE</scope>
    <source>
        <strain evidence="1">NRRL 53441</strain>
    </source>
</reference>
<evidence type="ECO:0000313" key="2">
    <source>
        <dbReference type="Proteomes" id="UP000605986"/>
    </source>
</evidence>
<comment type="caution">
    <text evidence="1">The sequence shown here is derived from an EMBL/GenBank/DDBJ whole genome shotgun (WGS) entry which is preliminary data.</text>
</comment>
<name>A0A8H4NPF7_9HYPO</name>
<keyword evidence="2" id="KW-1185">Reference proteome</keyword>
<dbReference type="Proteomes" id="UP000605986">
    <property type="component" value="Unassembled WGS sequence"/>
</dbReference>
<proteinExistence type="predicted"/>
<organism evidence="1 2">
    <name type="scientific">Fusarium austroafricanum</name>
    <dbReference type="NCBI Taxonomy" id="2364996"/>
    <lineage>
        <taxon>Eukaryota</taxon>
        <taxon>Fungi</taxon>
        <taxon>Dikarya</taxon>
        <taxon>Ascomycota</taxon>
        <taxon>Pezizomycotina</taxon>
        <taxon>Sordariomycetes</taxon>
        <taxon>Hypocreomycetidae</taxon>
        <taxon>Hypocreales</taxon>
        <taxon>Nectriaceae</taxon>
        <taxon>Fusarium</taxon>
        <taxon>Fusarium concolor species complex</taxon>
    </lineage>
</organism>
<evidence type="ECO:0000313" key="1">
    <source>
        <dbReference type="EMBL" id="KAF4440358.1"/>
    </source>
</evidence>